<sequence>MPKKKKKKNLKQRIIKLLSLLIGSGILLLILFFFSIKAGMFGKLPDDEILTNINNAQATEILDENNENIGFLYRSYRSNIKYDELPQHLIDALVATEDVRFFEHSGIDYRSLFRVLIKTVILQDRSAGGGSTLSQQLAKNLFPREYSYNFEIIPIKIKEAIIATRLEDLYSKEDLLTLYLNTVSFPDNTFGIEAASQTFFNKPVNRLTVEESAILVGSLKATYTYNPRIFPENSIERRNVVLSQMVKYNKISDKAYQEAIDKKIELDYHPVKADEGTAPYFREQVRKELVKWADEYEKETGKAIDIYGDGLKIHTTLNKKMQLYAESAMKEHMQKLQKAFEDNWGNLAPWKKKSVYEQYIKRSHHYKALKNQGKSEEEIQKILNEKKEMQLFDWSGSDVQTMSVIDSIQHSLKTLQSGFVAMDPKSGAVKTWIGGIDFEYFKYDHVTQSKRQVGSTFKPLVYLAALENGVEPCDYFPARAVSYDNLEGWKPTNSDNEDYAHINVSMPEALKKSMNTVSVKILEETGIRSVINLAEDVGIKSDLPEVASLALGTAELSMLELATAYSSFLNDGKASDPYFIKKITDASGNVLGEFKSENEYKQAFSGLNQEMILEMMQEVVNSGTASRLRWRYKLRNDIAGKTGTTQNNRDGWFVGLLPNLVTISWTGSDNGSIGFRSTSLGQGANSALPIFGLWMQKVNADAKLKHYSNSRFRPLSDKAQRLMDCPPIKEDGFFKKLFTNPDKEKSKDFDEDGKEKKGIFKRIKKLFNKDG</sequence>
<dbReference type="InterPro" id="IPR050396">
    <property type="entry name" value="Glycosyltr_51/Transpeptidase"/>
</dbReference>
<dbReference type="Pfam" id="PF00912">
    <property type="entry name" value="Transgly"/>
    <property type="match status" value="1"/>
</dbReference>
<evidence type="ECO:0000256" key="15">
    <source>
        <dbReference type="ARBA" id="ARBA00023316"/>
    </source>
</evidence>
<comment type="pathway">
    <text evidence="2">Cell wall biogenesis; peptidoglycan biosynthesis.</text>
</comment>
<evidence type="ECO:0000313" key="21">
    <source>
        <dbReference type="Proteomes" id="UP001230496"/>
    </source>
</evidence>
<evidence type="ECO:0000256" key="1">
    <source>
        <dbReference type="ARBA" id="ARBA00004236"/>
    </source>
</evidence>
<keyword evidence="14" id="KW-0511">Multifunctional enzyme</keyword>
<evidence type="ECO:0000256" key="9">
    <source>
        <dbReference type="ARBA" id="ARBA00022679"/>
    </source>
</evidence>
<dbReference type="EMBL" id="CP129971">
    <property type="protein sequence ID" value="WMN11151.1"/>
    <property type="molecule type" value="Genomic_DNA"/>
</dbReference>
<dbReference type="SUPFAM" id="SSF53955">
    <property type="entry name" value="Lysozyme-like"/>
    <property type="match status" value="1"/>
</dbReference>
<comment type="subcellular location">
    <subcellularLocation>
        <location evidence="1">Cell membrane</location>
    </subcellularLocation>
</comment>
<keyword evidence="9" id="KW-0808">Transferase</keyword>
<gene>
    <name evidence="20" type="ORF">QYS49_37390</name>
</gene>
<evidence type="ECO:0000256" key="14">
    <source>
        <dbReference type="ARBA" id="ARBA00023268"/>
    </source>
</evidence>
<evidence type="ECO:0000259" key="18">
    <source>
        <dbReference type="Pfam" id="PF00905"/>
    </source>
</evidence>
<dbReference type="GO" id="GO:0008360">
    <property type="term" value="P:regulation of cell shape"/>
    <property type="evidence" value="ECO:0007669"/>
    <property type="project" value="UniProtKB-KW"/>
</dbReference>
<dbReference type="GO" id="GO:0008658">
    <property type="term" value="F:penicillin binding"/>
    <property type="evidence" value="ECO:0007669"/>
    <property type="project" value="InterPro"/>
</dbReference>
<dbReference type="InterPro" id="IPR036950">
    <property type="entry name" value="PBP_transglycosylase"/>
</dbReference>
<evidence type="ECO:0000256" key="17">
    <source>
        <dbReference type="ARBA" id="ARBA00049902"/>
    </source>
</evidence>
<dbReference type="GO" id="GO:0009002">
    <property type="term" value="F:serine-type D-Ala-D-Ala carboxypeptidase activity"/>
    <property type="evidence" value="ECO:0007669"/>
    <property type="project" value="UniProtKB-EC"/>
</dbReference>
<reference evidence="20 21" key="1">
    <citation type="submission" date="2023-08" db="EMBL/GenBank/DDBJ databases">
        <title>Comparative genomics and taxonomic characterization of three novel marine species of genus Marivirga.</title>
        <authorList>
            <person name="Muhammad N."/>
            <person name="Kim S.-G."/>
        </authorList>
    </citation>
    <scope>NUCLEOTIDE SEQUENCE [LARGE SCALE GENOMIC DNA]</scope>
    <source>
        <strain evidence="20 21">BDSF4-3</strain>
    </source>
</reference>
<dbReference type="InterPro" id="IPR001460">
    <property type="entry name" value="PCN-bd_Tpept"/>
</dbReference>
<protein>
    <submittedName>
        <fullName evidence="20">Transglycosylase domain-containing protein</fullName>
    </submittedName>
</protein>
<evidence type="ECO:0000313" key="20">
    <source>
        <dbReference type="EMBL" id="WMN11151.1"/>
    </source>
</evidence>
<comment type="catalytic activity">
    <reaction evidence="17">
        <text>[GlcNAc-(1-&gt;4)-Mur2Ac(oyl-L-Ala-gamma-D-Glu-L-Lys-D-Ala-D-Ala)](n)-di-trans,octa-cis-undecaprenyl diphosphate + beta-D-GlcNAc-(1-&gt;4)-Mur2Ac(oyl-L-Ala-gamma-D-Glu-L-Lys-D-Ala-D-Ala)-di-trans,octa-cis-undecaprenyl diphosphate = [GlcNAc-(1-&gt;4)-Mur2Ac(oyl-L-Ala-gamma-D-Glu-L-Lys-D-Ala-D-Ala)](n+1)-di-trans,octa-cis-undecaprenyl diphosphate + di-trans,octa-cis-undecaprenyl diphosphate + H(+)</text>
        <dbReference type="Rhea" id="RHEA:23708"/>
        <dbReference type="Rhea" id="RHEA-COMP:9602"/>
        <dbReference type="Rhea" id="RHEA-COMP:9603"/>
        <dbReference type="ChEBI" id="CHEBI:15378"/>
        <dbReference type="ChEBI" id="CHEBI:58405"/>
        <dbReference type="ChEBI" id="CHEBI:60033"/>
        <dbReference type="ChEBI" id="CHEBI:78435"/>
        <dbReference type="EC" id="2.4.99.28"/>
    </reaction>
</comment>
<evidence type="ECO:0000256" key="10">
    <source>
        <dbReference type="ARBA" id="ARBA00022801"/>
    </source>
</evidence>
<dbReference type="Pfam" id="PF00905">
    <property type="entry name" value="Transpeptidase"/>
    <property type="match status" value="1"/>
</dbReference>
<keyword evidence="13" id="KW-0472">Membrane</keyword>
<proteinExistence type="inferred from homology"/>
<keyword evidence="7" id="KW-0645">Protease</keyword>
<keyword evidence="6" id="KW-0121">Carboxypeptidase</keyword>
<dbReference type="Proteomes" id="UP001230496">
    <property type="component" value="Chromosome"/>
</dbReference>
<organism evidence="20 21">
    <name type="scientific">Marivirga salinarum</name>
    <dbReference type="NCBI Taxonomy" id="3059078"/>
    <lineage>
        <taxon>Bacteria</taxon>
        <taxon>Pseudomonadati</taxon>
        <taxon>Bacteroidota</taxon>
        <taxon>Cytophagia</taxon>
        <taxon>Cytophagales</taxon>
        <taxon>Marivirgaceae</taxon>
        <taxon>Marivirga</taxon>
    </lineage>
</organism>
<evidence type="ECO:0000256" key="5">
    <source>
        <dbReference type="ARBA" id="ARBA00022475"/>
    </source>
</evidence>
<evidence type="ECO:0000256" key="16">
    <source>
        <dbReference type="ARBA" id="ARBA00034000"/>
    </source>
</evidence>
<dbReference type="Gene3D" id="1.10.3810.10">
    <property type="entry name" value="Biosynthetic peptidoglycan transglycosylase-like"/>
    <property type="match status" value="1"/>
</dbReference>
<evidence type="ECO:0000256" key="3">
    <source>
        <dbReference type="ARBA" id="ARBA00007090"/>
    </source>
</evidence>
<keyword evidence="11" id="KW-0133">Cell shape</keyword>
<evidence type="ECO:0000256" key="4">
    <source>
        <dbReference type="ARBA" id="ARBA00007739"/>
    </source>
</evidence>
<dbReference type="InterPro" id="IPR012338">
    <property type="entry name" value="Beta-lactam/transpept-like"/>
</dbReference>
<dbReference type="GO" id="GO:0006508">
    <property type="term" value="P:proteolysis"/>
    <property type="evidence" value="ECO:0007669"/>
    <property type="project" value="UniProtKB-KW"/>
</dbReference>
<feature type="domain" description="Penicillin-binding protein transpeptidase" evidence="18">
    <location>
        <begin position="419"/>
        <end position="658"/>
    </location>
</feature>
<keyword evidence="21" id="KW-1185">Reference proteome</keyword>
<dbReference type="RefSeq" id="WP_308347987.1">
    <property type="nucleotide sequence ID" value="NZ_CP129971.1"/>
</dbReference>
<accession>A0AA51N963</accession>
<keyword evidence="8" id="KW-0328">Glycosyltransferase</keyword>
<dbReference type="InterPro" id="IPR023346">
    <property type="entry name" value="Lysozyme-like_dom_sf"/>
</dbReference>
<comment type="similarity">
    <text evidence="3">In the C-terminal section; belongs to the transpeptidase family.</text>
</comment>
<evidence type="ECO:0000256" key="7">
    <source>
        <dbReference type="ARBA" id="ARBA00022670"/>
    </source>
</evidence>
<comment type="catalytic activity">
    <reaction evidence="16">
        <text>Preferential cleavage: (Ac)2-L-Lys-D-Ala-|-D-Ala. Also transpeptidation of peptidyl-alanyl moieties that are N-acyl substituents of D-alanine.</text>
        <dbReference type="EC" id="3.4.16.4"/>
    </reaction>
</comment>
<evidence type="ECO:0000256" key="6">
    <source>
        <dbReference type="ARBA" id="ARBA00022645"/>
    </source>
</evidence>
<dbReference type="GO" id="GO:0030288">
    <property type="term" value="C:outer membrane-bounded periplasmic space"/>
    <property type="evidence" value="ECO:0007669"/>
    <property type="project" value="TreeGrafter"/>
</dbReference>
<dbReference type="PANTHER" id="PTHR32282:SF11">
    <property type="entry name" value="PENICILLIN-BINDING PROTEIN 1B"/>
    <property type="match status" value="1"/>
</dbReference>
<dbReference type="Gene3D" id="3.40.710.10">
    <property type="entry name" value="DD-peptidase/beta-lactamase superfamily"/>
    <property type="match status" value="2"/>
</dbReference>
<name>A0AA51N963_9BACT</name>
<comment type="similarity">
    <text evidence="4">In the N-terminal section; belongs to the glycosyltransferase 51 family.</text>
</comment>
<dbReference type="GO" id="GO:0008955">
    <property type="term" value="F:peptidoglycan glycosyltransferase activity"/>
    <property type="evidence" value="ECO:0007669"/>
    <property type="project" value="UniProtKB-EC"/>
</dbReference>
<evidence type="ECO:0000259" key="19">
    <source>
        <dbReference type="Pfam" id="PF00912"/>
    </source>
</evidence>
<dbReference type="GO" id="GO:0071555">
    <property type="term" value="P:cell wall organization"/>
    <property type="evidence" value="ECO:0007669"/>
    <property type="project" value="UniProtKB-KW"/>
</dbReference>
<feature type="domain" description="Glycosyl transferase family 51" evidence="19">
    <location>
        <begin position="73"/>
        <end position="245"/>
    </location>
</feature>
<keyword evidence="5" id="KW-1003">Cell membrane</keyword>
<dbReference type="GO" id="GO:0005886">
    <property type="term" value="C:plasma membrane"/>
    <property type="evidence" value="ECO:0007669"/>
    <property type="project" value="UniProtKB-SubCell"/>
</dbReference>
<keyword evidence="10" id="KW-0378">Hydrolase</keyword>
<evidence type="ECO:0000256" key="8">
    <source>
        <dbReference type="ARBA" id="ARBA00022676"/>
    </source>
</evidence>
<evidence type="ECO:0000256" key="12">
    <source>
        <dbReference type="ARBA" id="ARBA00022984"/>
    </source>
</evidence>
<evidence type="ECO:0000256" key="2">
    <source>
        <dbReference type="ARBA" id="ARBA00004752"/>
    </source>
</evidence>
<keyword evidence="15" id="KW-0961">Cell wall biogenesis/degradation</keyword>
<dbReference type="SUPFAM" id="SSF56601">
    <property type="entry name" value="beta-lactamase/transpeptidase-like"/>
    <property type="match status" value="1"/>
</dbReference>
<dbReference type="PANTHER" id="PTHR32282">
    <property type="entry name" value="BINDING PROTEIN TRANSPEPTIDASE, PUTATIVE-RELATED"/>
    <property type="match status" value="1"/>
</dbReference>
<evidence type="ECO:0000256" key="13">
    <source>
        <dbReference type="ARBA" id="ARBA00023136"/>
    </source>
</evidence>
<dbReference type="KEGG" id="msaa:QYS49_37390"/>
<dbReference type="AlphaFoldDB" id="A0AA51N963"/>
<keyword evidence="12" id="KW-0573">Peptidoglycan synthesis</keyword>
<evidence type="ECO:0000256" key="11">
    <source>
        <dbReference type="ARBA" id="ARBA00022960"/>
    </source>
</evidence>
<dbReference type="GO" id="GO:0009252">
    <property type="term" value="P:peptidoglycan biosynthetic process"/>
    <property type="evidence" value="ECO:0007669"/>
    <property type="project" value="UniProtKB-KW"/>
</dbReference>
<dbReference type="InterPro" id="IPR001264">
    <property type="entry name" value="Glyco_trans_51"/>
</dbReference>